<keyword evidence="3" id="KW-1185">Reference proteome</keyword>
<feature type="compositionally biased region" description="Basic residues" evidence="1">
    <location>
        <begin position="41"/>
        <end position="51"/>
    </location>
</feature>
<accession>A0A9P5Y7D3</accession>
<dbReference type="AlphaFoldDB" id="A0A9P5Y7D3"/>
<proteinExistence type="predicted"/>
<reference evidence="2" key="1">
    <citation type="submission" date="2020-11" db="EMBL/GenBank/DDBJ databases">
        <authorList>
            <consortium name="DOE Joint Genome Institute"/>
            <person name="Ahrendt S."/>
            <person name="Riley R."/>
            <person name="Andreopoulos W."/>
            <person name="Labutti K."/>
            <person name="Pangilinan J."/>
            <person name="Ruiz-Duenas F.J."/>
            <person name="Barrasa J.M."/>
            <person name="Sanchez-Garcia M."/>
            <person name="Camarero S."/>
            <person name="Miyauchi S."/>
            <person name="Serrano A."/>
            <person name="Linde D."/>
            <person name="Babiker R."/>
            <person name="Drula E."/>
            <person name="Ayuso-Fernandez I."/>
            <person name="Pacheco R."/>
            <person name="Padilla G."/>
            <person name="Ferreira P."/>
            <person name="Barriuso J."/>
            <person name="Kellner H."/>
            <person name="Castanera R."/>
            <person name="Alfaro M."/>
            <person name="Ramirez L."/>
            <person name="Pisabarro A.G."/>
            <person name="Kuo A."/>
            <person name="Tritt A."/>
            <person name="Lipzen A."/>
            <person name="He G."/>
            <person name="Yan M."/>
            <person name="Ng V."/>
            <person name="Cullen D."/>
            <person name="Martin F."/>
            <person name="Rosso M.-N."/>
            <person name="Henrissat B."/>
            <person name="Hibbett D."/>
            <person name="Martinez A.T."/>
            <person name="Grigoriev I.V."/>
        </authorList>
    </citation>
    <scope>NUCLEOTIDE SEQUENCE</scope>
    <source>
        <strain evidence="2">CBS 247.69</strain>
    </source>
</reference>
<dbReference type="EMBL" id="MU150261">
    <property type="protein sequence ID" value="KAF9463618.1"/>
    <property type="molecule type" value="Genomic_DNA"/>
</dbReference>
<organism evidence="2 3">
    <name type="scientific">Collybia nuda</name>
    <dbReference type="NCBI Taxonomy" id="64659"/>
    <lineage>
        <taxon>Eukaryota</taxon>
        <taxon>Fungi</taxon>
        <taxon>Dikarya</taxon>
        <taxon>Basidiomycota</taxon>
        <taxon>Agaricomycotina</taxon>
        <taxon>Agaricomycetes</taxon>
        <taxon>Agaricomycetidae</taxon>
        <taxon>Agaricales</taxon>
        <taxon>Tricholomatineae</taxon>
        <taxon>Clitocybaceae</taxon>
        <taxon>Collybia</taxon>
    </lineage>
</organism>
<dbReference type="OrthoDB" id="2933743at2759"/>
<feature type="region of interest" description="Disordered" evidence="1">
    <location>
        <begin position="30"/>
        <end position="81"/>
    </location>
</feature>
<protein>
    <submittedName>
        <fullName evidence="2">Uncharacterized protein</fullName>
    </submittedName>
</protein>
<name>A0A9P5Y7D3_9AGAR</name>
<comment type="caution">
    <text evidence="2">The sequence shown here is derived from an EMBL/GenBank/DDBJ whole genome shotgun (WGS) entry which is preliminary data.</text>
</comment>
<dbReference type="Proteomes" id="UP000807353">
    <property type="component" value="Unassembled WGS sequence"/>
</dbReference>
<evidence type="ECO:0000313" key="3">
    <source>
        <dbReference type="Proteomes" id="UP000807353"/>
    </source>
</evidence>
<evidence type="ECO:0000313" key="2">
    <source>
        <dbReference type="EMBL" id="KAF9463618.1"/>
    </source>
</evidence>
<feature type="region of interest" description="Disordered" evidence="1">
    <location>
        <begin position="147"/>
        <end position="181"/>
    </location>
</feature>
<sequence>MESKETKDHTLTGFGDISLTNVFFVPGPSSGLSPTRSPLHTPKKSAIRLRPKASPFPVDRPLPSVIQKVMPPSPSKARISPGEDFESLVENMRSYQSKSLLRSALSSSQKSLSSIPPRDVRILPKTSDKIQAIKEIVERPVAPKRLDLRAPSAPLPPPAMLAPKPKERPLRGYGKLPRRPPLPRWDLLDPDVYNKALRDPGSLLRNMPSKLTHGI</sequence>
<gene>
    <name evidence="2" type="ORF">BDZ94DRAFT_1258707</name>
</gene>
<evidence type="ECO:0000256" key="1">
    <source>
        <dbReference type="SAM" id="MobiDB-lite"/>
    </source>
</evidence>